<organism evidence="1 2">
    <name type="scientific">Leptospira fainei serovar Hurstbridge str. BUT 6</name>
    <dbReference type="NCBI Taxonomy" id="1193011"/>
    <lineage>
        <taxon>Bacteria</taxon>
        <taxon>Pseudomonadati</taxon>
        <taxon>Spirochaetota</taxon>
        <taxon>Spirochaetia</taxon>
        <taxon>Leptospirales</taxon>
        <taxon>Leptospiraceae</taxon>
        <taxon>Leptospira</taxon>
    </lineage>
</organism>
<keyword evidence="2" id="KW-1185">Reference proteome</keyword>
<dbReference type="RefSeq" id="WP_016547619.1">
    <property type="nucleotide sequence ID" value="NZ_AKWZ02000001.1"/>
</dbReference>
<evidence type="ECO:0000313" key="2">
    <source>
        <dbReference type="Proteomes" id="UP000014540"/>
    </source>
</evidence>
<evidence type="ECO:0000313" key="1">
    <source>
        <dbReference type="EMBL" id="EPG76346.1"/>
    </source>
</evidence>
<accession>S3V0X9</accession>
<dbReference type="EMBL" id="AKWZ02000001">
    <property type="protein sequence ID" value="EPG76346.1"/>
    <property type="molecule type" value="Genomic_DNA"/>
</dbReference>
<gene>
    <name evidence="1" type="ORF">LEP1GSC058_1397</name>
</gene>
<reference evidence="1" key="1">
    <citation type="submission" date="2013-04" db="EMBL/GenBank/DDBJ databases">
        <authorList>
            <person name="Harkins D.M."/>
            <person name="Durkin A.S."/>
            <person name="Selengut J.D."/>
            <person name="Sanka R."/>
            <person name="DePew J."/>
            <person name="Purushe J."/>
            <person name="Ahmed A."/>
            <person name="van der Linden H."/>
            <person name="Goris M.G.A."/>
            <person name="Hartskeerl R.A."/>
            <person name="Vinetz J.M."/>
            <person name="Sutton G.G."/>
            <person name="Nelson W.C."/>
            <person name="Fouts D.E."/>
        </authorList>
    </citation>
    <scope>NUCLEOTIDE SEQUENCE [LARGE SCALE GENOMIC DNA]</scope>
    <source>
        <strain evidence="1">BUT 6</strain>
    </source>
</reference>
<comment type="caution">
    <text evidence="1">The sequence shown here is derived from an EMBL/GenBank/DDBJ whole genome shotgun (WGS) entry which is preliminary data.</text>
</comment>
<sequence length="74" mass="8596">MDRALLLSGLRICQTEEYYFLSQITVKNKISIVTLLTDPAYFSSLRETIIRSEMAVLTILMKRNNLYKLRPKGI</sequence>
<dbReference type="AlphaFoldDB" id="S3V0X9"/>
<name>S3V0X9_9LEPT</name>
<proteinExistence type="predicted"/>
<dbReference type="Proteomes" id="UP000014540">
    <property type="component" value="Unassembled WGS sequence"/>
</dbReference>
<protein>
    <submittedName>
        <fullName evidence="1">Uncharacterized protein</fullName>
    </submittedName>
</protein>